<keyword evidence="3" id="KW-0813">Transport</keyword>
<evidence type="ECO:0000313" key="8">
    <source>
        <dbReference type="EMBL" id="TCK73802.1"/>
    </source>
</evidence>
<dbReference type="PANTHER" id="PTHR23514:SF3">
    <property type="entry name" value="BYPASS OF STOP CODON PROTEIN 6"/>
    <property type="match status" value="1"/>
</dbReference>
<reference evidence="8 9" key="1">
    <citation type="submission" date="2019-03" db="EMBL/GenBank/DDBJ databases">
        <title>Genomic Encyclopedia of Type Strains, Phase IV (KMG-IV): sequencing the most valuable type-strain genomes for metagenomic binning, comparative biology and taxonomic classification.</title>
        <authorList>
            <person name="Goeker M."/>
        </authorList>
    </citation>
    <scope>NUCLEOTIDE SEQUENCE [LARGE SCALE GENOMIC DNA]</scope>
    <source>
        <strain evidence="8 9">DSM 103428</strain>
    </source>
</reference>
<dbReference type="PANTHER" id="PTHR23514">
    <property type="entry name" value="BYPASS OF STOP CODON PROTEIN 6"/>
    <property type="match status" value="1"/>
</dbReference>
<dbReference type="Gene3D" id="1.20.1250.20">
    <property type="entry name" value="MFS general substrate transporter like domains"/>
    <property type="match status" value="2"/>
</dbReference>
<dbReference type="GO" id="GO:0012505">
    <property type="term" value="C:endomembrane system"/>
    <property type="evidence" value="ECO:0007669"/>
    <property type="project" value="UniProtKB-SubCell"/>
</dbReference>
<feature type="transmembrane region" description="Helical" evidence="7">
    <location>
        <begin position="296"/>
        <end position="319"/>
    </location>
</feature>
<evidence type="ECO:0000256" key="3">
    <source>
        <dbReference type="ARBA" id="ARBA00022448"/>
    </source>
</evidence>
<dbReference type="EMBL" id="SMGK01000002">
    <property type="protein sequence ID" value="TCK73802.1"/>
    <property type="molecule type" value="Genomic_DNA"/>
</dbReference>
<dbReference type="SUPFAM" id="SSF103473">
    <property type="entry name" value="MFS general substrate transporter"/>
    <property type="match status" value="1"/>
</dbReference>
<keyword evidence="6 7" id="KW-0472">Membrane</keyword>
<evidence type="ECO:0000256" key="5">
    <source>
        <dbReference type="ARBA" id="ARBA00022989"/>
    </source>
</evidence>
<evidence type="ECO:0000256" key="2">
    <source>
        <dbReference type="ARBA" id="ARBA00008335"/>
    </source>
</evidence>
<evidence type="ECO:0000256" key="7">
    <source>
        <dbReference type="SAM" id="Phobius"/>
    </source>
</evidence>
<evidence type="ECO:0000256" key="6">
    <source>
        <dbReference type="ARBA" id="ARBA00023136"/>
    </source>
</evidence>
<feature type="transmembrane region" description="Helical" evidence="7">
    <location>
        <begin position="270"/>
        <end position="290"/>
    </location>
</feature>
<feature type="transmembrane region" description="Helical" evidence="7">
    <location>
        <begin position="20"/>
        <end position="40"/>
    </location>
</feature>
<comment type="subcellular location">
    <subcellularLocation>
        <location evidence="1">Endomembrane system</location>
        <topology evidence="1">Multi-pass membrane protein</topology>
    </subcellularLocation>
</comment>
<evidence type="ECO:0000256" key="4">
    <source>
        <dbReference type="ARBA" id="ARBA00022692"/>
    </source>
</evidence>
<dbReference type="AlphaFoldDB" id="A0A4R1L6K2"/>
<feature type="transmembrane region" description="Helical" evidence="7">
    <location>
        <begin position="102"/>
        <end position="124"/>
    </location>
</feature>
<dbReference type="InterPro" id="IPR036259">
    <property type="entry name" value="MFS_trans_sf"/>
</dbReference>
<dbReference type="Pfam" id="PF07690">
    <property type="entry name" value="MFS_1"/>
    <property type="match status" value="1"/>
</dbReference>
<accession>A0A4R1L6K2</accession>
<feature type="transmembrane region" description="Helical" evidence="7">
    <location>
        <begin position="238"/>
        <end position="258"/>
    </location>
</feature>
<dbReference type="InterPro" id="IPR051788">
    <property type="entry name" value="MFS_Transporter"/>
</dbReference>
<dbReference type="RefSeq" id="WP_131993904.1">
    <property type="nucleotide sequence ID" value="NZ_SMGK01000002.1"/>
</dbReference>
<evidence type="ECO:0000256" key="1">
    <source>
        <dbReference type="ARBA" id="ARBA00004127"/>
    </source>
</evidence>
<dbReference type="GO" id="GO:0016020">
    <property type="term" value="C:membrane"/>
    <property type="evidence" value="ECO:0007669"/>
    <property type="project" value="TreeGrafter"/>
</dbReference>
<feature type="transmembrane region" description="Helical" evidence="7">
    <location>
        <begin position="79"/>
        <end position="96"/>
    </location>
</feature>
<sequence length="386" mass="41004">MQITQEPISERVERGRQAILLLHFGFFLSGLATALPGALIPIFTRQWLLSDAYAGTLVAMQFLTSAMGAVLVAHRRVKTVRLGYLLAGAGFMLLSLDSRAMASAAFAAIGGGIGLAMTSTSLLISEVYPTRRGGALSLLNFSWGVGAMLAPALVRVLSVHGAIRSMFLTLAVLFALSLVLSMRLLHGMQGNASRRVQSASDTSLRAYFAMMLFLYVGIESSIGNWVTEFAERSSVGHHAWIAPYVASLFWGALLMGRALAPVVLRATSEFVLHVSASAAAVVAVVSLRLAGSYSGIAAAAIVAGFALAPVFPLGVSAVVSRSNGRSRLGWVFAFAGFGGAVFTWLEGQLSTSLHSLRSSFTLSAIGAMAMLLMTAVYPWVWRRPRK</sequence>
<proteinExistence type="inferred from homology"/>
<name>A0A4R1L6K2_9BACT</name>
<dbReference type="GO" id="GO:0022857">
    <property type="term" value="F:transmembrane transporter activity"/>
    <property type="evidence" value="ECO:0007669"/>
    <property type="project" value="InterPro"/>
</dbReference>
<feature type="transmembrane region" description="Helical" evidence="7">
    <location>
        <begin position="52"/>
        <end position="72"/>
    </location>
</feature>
<protein>
    <submittedName>
        <fullName evidence="8">Fucose permease</fullName>
    </submittedName>
</protein>
<keyword evidence="9" id="KW-1185">Reference proteome</keyword>
<comment type="caution">
    <text evidence="8">The sequence shown here is derived from an EMBL/GenBank/DDBJ whole genome shotgun (WGS) entry which is preliminary data.</text>
</comment>
<feature type="transmembrane region" description="Helical" evidence="7">
    <location>
        <begin position="328"/>
        <end position="345"/>
    </location>
</feature>
<keyword evidence="5 7" id="KW-1133">Transmembrane helix</keyword>
<keyword evidence="4 7" id="KW-0812">Transmembrane</keyword>
<feature type="transmembrane region" description="Helical" evidence="7">
    <location>
        <begin position="136"/>
        <end position="154"/>
    </location>
</feature>
<dbReference type="Proteomes" id="UP000295210">
    <property type="component" value="Unassembled WGS sequence"/>
</dbReference>
<feature type="transmembrane region" description="Helical" evidence="7">
    <location>
        <begin position="166"/>
        <end position="185"/>
    </location>
</feature>
<gene>
    <name evidence="8" type="ORF">C7378_1416</name>
</gene>
<comment type="similarity">
    <text evidence="2">Belongs to the major facilitator superfamily.</text>
</comment>
<organism evidence="8 9">
    <name type="scientific">Acidipila rosea</name>
    <dbReference type="NCBI Taxonomy" id="768535"/>
    <lineage>
        <taxon>Bacteria</taxon>
        <taxon>Pseudomonadati</taxon>
        <taxon>Acidobacteriota</taxon>
        <taxon>Terriglobia</taxon>
        <taxon>Terriglobales</taxon>
        <taxon>Acidobacteriaceae</taxon>
        <taxon>Acidipila</taxon>
    </lineage>
</organism>
<feature type="transmembrane region" description="Helical" evidence="7">
    <location>
        <begin position="206"/>
        <end position="226"/>
    </location>
</feature>
<dbReference type="OrthoDB" id="119473at2"/>
<evidence type="ECO:0000313" key="9">
    <source>
        <dbReference type="Proteomes" id="UP000295210"/>
    </source>
</evidence>
<feature type="transmembrane region" description="Helical" evidence="7">
    <location>
        <begin position="360"/>
        <end position="380"/>
    </location>
</feature>
<dbReference type="InterPro" id="IPR011701">
    <property type="entry name" value="MFS"/>
</dbReference>